<evidence type="ECO:0008006" key="3">
    <source>
        <dbReference type="Google" id="ProtNLM"/>
    </source>
</evidence>
<proteinExistence type="predicted"/>
<protein>
    <recommendedName>
        <fullName evidence="3">MaoC-like domain-containing protein</fullName>
    </recommendedName>
</protein>
<dbReference type="InterPro" id="IPR029069">
    <property type="entry name" value="HotDog_dom_sf"/>
</dbReference>
<gene>
    <name evidence="1" type="ORF">CJ235_03290</name>
</gene>
<dbReference type="RefSeq" id="WP_070503333.1">
    <property type="nucleotide sequence ID" value="NZ_JAASJD010000002.1"/>
</dbReference>
<dbReference type="EMBL" id="PNGG01000001">
    <property type="protein sequence ID" value="PMC20717.1"/>
    <property type="molecule type" value="Genomic_DNA"/>
</dbReference>
<evidence type="ECO:0000313" key="1">
    <source>
        <dbReference type="EMBL" id="PMC20717.1"/>
    </source>
</evidence>
<sequence>MMQFSRGEVERYLSMVDDENPLHSSIVPGQFIVERCMATLGVTWMHFTINYRKSVMIGETLTIQNTDDQTIHILNQSQEVTIQISKN</sequence>
<dbReference type="SUPFAM" id="SSF54637">
    <property type="entry name" value="Thioesterase/thiol ester dehydrase-isomerase"/>
    <property type="match status" value="1"/>
</dbReference>
<accession>A0A2N6QM03</accession>
<dbReference type="STRING" id="170573.GCA_001076995_02291"/>
<reference evidence="1 2" key="1">
    <citation type="submission" date="2017-09" db="EMBL/GenBank/DDBJ databases">
        <title>Bacterial strain isolated from the female urinary microbiota.</title>
        <authorList>
            <person name="Thomas-White K."/>
            <person name="Kumar N."/>
            <person name="Forster S."/>
            <person name="Putonti C."/>
            <person name="Lawley T."/>
            <person name="Wolfe A.J."/>
        </authorList>
    </citation>
    <scope>NUCLEOTIDE SEQUENCE [LARGE SCALE GENOMIC DNA]</scope>
    <source>
        <strain evidence="1 2">UMB0834</strain>
    </source>
</reference>
<dbReference type="Proteomes" id="UP000235748">
    <property type="component" value="Unassembled WGS sequence"/>
</dbReference>
<dbReference type="AlphaFoldDB" id="A0A2N6QM03"/>
<evidence type="ECO:0000313" key="2">
    <source>
        <dbReference type="Proteomes" id="UP000235748"/>
    </source>
</evidence>
<comment type="caution">
    <text evidence="1">The sequence shown here is derived from an EMBL/GenBank/DDBJ whole genome shotgun (WGS) entry which is preliminary data.</text>
</comment>
<name>A0A2N6QM03_9STAP</name>
<organism evidence="1 2">
    <name type="scientific">Staphylococcus pettenkoferi</name>
    <dbReference type="NCBI Taxonomy" id="170573"/>
    <lineage>
        <taxon>Bacteria</taxon>
        <taxon>Bacillati</taxon>
        <taxon>Bacillota</taxon>
        <taxon>Bacilli</taxon>
        <taxon>Bacillales</taxon>
        <taxon>Staphylococcaceae</taxon>
        <taxon>Staphylococcus</taxon>
    </lineage>
</organism>